<organism evidence="1">
    <name type="scientific">Arundo donax</name>
    <name type="common">Giant reed</name>
    <name type="synonym">Donax arundinaceus</name>
    <dbReference type="NCBI Taxonomy" id="35708"/>
    <lineage>
        <taxon>Eukaryota</taxon>
        <taxon>Viridiplantae</taxon>
        <taxon>Streptophyta</taxon>
        <taxon>Embryophyta</taxon>
        <taxon>Tracheophyta</taxon>
        <taxon>Spermatophyta</taxon>
        <taxon>Magnoliopsida</taxon>
        <taxon>Liliopsida</taxon>
        <taxon>Poales</taxon>
        <taxon>Poaceae</taxon>
        <taxon>PACMAD clade</taxon>
        <taxon>Arundinoideae</taxon>
        <taxon>Arundineae</taxon>
        <taxon>Arundo</taxon>
    </lineage>
</organism>
<accession>A0A0A9D0D3</accession>
<dbReference type="EMBL" id="GBRH01216584">
    <property type="protein sequence ID" value="JAD81311.1"/>
    <property type="molecule type" value="Transcribed_RNA"/>
</dbReference>
<protein>
    <submittedName>
        <fullName evidence="1">Citrate synthase 4</fullName>
    </submittedName>
</protein>
<evidence type="ECO:0000313" key="1">
    <source>
        <dbReference type="EMBL" id="JAD81311.1"/>
    </source>
</evidence>
<reference evidence="1" key="2">
    <citation type="journal article" date="2015" name="Data Brief">
        <title>Shoot transcriptome of the giant reed, Arundo donax.</title>
        <authorList>
            <person name="Barrero R.A."/>
            <person name="Guerrero F.D."/>
            <person name="Moolhuijzen P."/>
            <person name="Goolsby J.A."/>
            <person name="Tidwell J."/>
            <person name="Bellgard S.E."/>
            <person name="Bellgard M.I."/>
        </authorList>
    </citation>
    <scope>NUCLEOTIDE SEQUENCE</scope>
    <source>
        <tissue evidence="1">Shoot tissue taken approximately 20 cm above the soil surface</tissue>
    </source>
</reference>
<reference evidence="1" key="1">
    <citation type="submission" date="2014-09" db="EMBL/GenBank/DDBJ databases">
        <authorList>
            <person name="Magalhaes I.L.F."/>
            <person name="Oliveira U."/>
            <person name="Santos F.R."/>
            <person name="Vidigal T.H.D.A."/>
            <person name="Brescovit A.D."/>
            <person name="Santos A.J."/>
        </authorList>
    </citation>
    <scope>NUCLEOTIDE SEQUENCE</scope>
    <source>
        <tissue evidence="1">Shoot tissue taken approximately 20 cm above the soil surface</tissue>
    </source>
</reference>
<sequence>MLLFLHIGSSLLLIIEHESRVFCLSFFGGPITRGMMLGDGRILYPPSHPGS</sequence>
<name>A0A0A9D0D3_ARUDO</name>
<dbReference type="AlphaFoldDB" id="A0A0A9D0D3"/>
<proteinExistence type="predicted"/>